<sequence length="276" mass="31844">MPKILYICAFLTIFVDRLNQAGRSVNYSIQADYHMSYLPDSTNNQIKEEEMELLVNSGESVFRAKKKALTDSIINEGSKGNNNLGLLASNLTQIRYYIYKIGDTIITQDEFKVNPKEKAFYSEPRKFDWHISDDTASIAGLLCQKAKMVYGGREWIAWFAQDIPLDEGPYKFCGLPGLIVKIADSRNHWIFELTALKEIKRSVSIAFNKVDPPRFISKKECFKSKRNYVLNRTKIEEASGFISFKDERSRGLSYKKDKERADKDNNWIELYEAVVK</sequence>
<dbReference type="OrthoDB" id="1440774at2"/>
<dbReference type="InterPro" id="IPR005901">
    <property type="entry name" value="GLPGLI"/>
</dbReference>
<dbReference type="RefSeq" id="WP_093319747.1">
    <property type="nucleotide sequence ID" value="NZ_FOAF01000001.1"/>
</dbReference>
<keyword evidence="2" id="KW-1185">Reference proteome</keyword>
<name>A0A1H7JR90_OLID1</name>
<evidence type="ECO:0000313" key="2">
    <source>
        <dbReference type="Proteomes" id="UP000199421"/>
    </source>
</evidence>
<accession>A0A1H7JR90</accession>
<dbReference type="AlphaFoldDB" id="A0A1H7JR90"/>
<organism evidence="1 2">
    <name type="scientific">Olivibacter domesticus</name>
    <name type="common">Pseudosphingobacterium domesticum</name>
    <dbReference type="NCBI Taxonomy" id="407022"/>
    <lineage>
        <taxon>Bacteria</taxon>
        <taxon>Pseudomonadati</taxon>
        <taxon>Bacteroidota</taxon>
        <taxon>Sphingobacteriia</taxon>
        <taxon>Sphingobacteriales</taxon>
        <taxon>Sphingobacteriaceae</taxon>
        <taxon>Olivibacter</taxon>
    </lineage>
</organism>
<dbReference type="STRING" id="407022.SAMN05661044_01099"/>
<dbReference type="Pfam" id="PF09697">
    <property type="entry name" value="Porph_ging"/>
    <property type="match status" value="1"/>
</dbReference>
<gene>
    <name evidence="1" type="ORF">SAMN05661044_01099</name>
</gene>
<proteinExistence type="predicted"/>
<evidence type="ECO:0000313" key="1">
    <source>
        <dbReference type="EMBL" id="SEK76914.1"/>
    </source>
</evidence>
<protein>
    <submittedName>
        <fullName evidence="1">GLPGLI family protein</fullName>
    </submittedName>
</protein>
<dbReference type="NCBIfam" id="TIGR01200">
    <property type="entry name" value="GLPGLI"/>
    <property type="match status" value="1"/>
</dbReference>
<reference evidence="2" key="1">
    <citation type="submission" date="2016-10" db="EMBL/GenBank/DDBJ databases">
        <authorList>
            <person name="Varghese N."/>
            <person name="Submissions S."/>
        </authorList>
    </citation>
    <scope>NUCLEOTIDE SEQUENCE [LARGE SCALE GENOMIC DNA]</scope>
    <source>
        <strain evidence="2">DSM 18733</strain>
    </source>
</reference>
<dbReference type="Proteomes" id="UP000199421">
    <property type="component" value="Unassembled WGS sequence"/>
</dbReference>
<dbReference type="EMBL" id="FOAF01000001">
    <property type="protein sequence ID" value="SEK76914.1"/>
    <property type="molecule type" value="Genomic_DNA"/>
</dbReference>